<sequence>MPPMAKTVALEGEVRGLWSTQSTKVKRITKSFAEVVGRGGFGIVYRGTLSDGRMVAVRDVKRGSKRAIIYEFLGNGSLDKFISRKSSVNLDWATLYQIALGVARGLEYLHHGCKTRIVGEDKKKIALKRTCPRSLNSPQSPTLPILRTPTSSSMATIVLHQQPPQAIKTWLNNLRREEQ</sequence>
<evidence type="ECO:0000259" key="6">
    <source>
        <dbReference type="Pfam" id="PF07714"/>
    </source>
</evidence>
<dbReference type="GO" id="GO:0004672">
    <property type="term" value="F:protein kinase activity"/>
    <property type="evidence" value="ECO:0007669"/>
    <property type="project" value="InterPro"/>
</dbReference>
<comment type="subcellular location">
    <subcellularLocation>
        <location evidence="1">Membrane</location>
        <topology evidence="1">Single-pass membrane protein</topology>
    </subcellularLocation>
</comment>
<dbReference type="InterPro" id="IPR001245">
    <property type="entry name" value="Ser-Thr/Tyr_kinase_cat_dom"/>
</dbReference>
<dbReference type="Gene3D" id="3.30.200.20">
    <property type="entry name" value="Phosphorylase Kinase, domain 1"/>
    <property type="match status" value="1"/>
</dbReference>
<dbReference type="PANTHER" id="PTHR47974:SF24">
    <property type="entry name" value="RECEPTOR-LIKE SERINE_THREONINE-PROTEIN KINASE"/>
    <property type="match status" value="1"/>
</dbReference>
<accession>A0A8S9L4D2</accession>
<dbReference type="Proteomes" id="UP000712281">
    <property type="component" value="Unassembled WGS sequence"/>
</dbReference>
<name>A0A8S9L4D2_BRACR</name>
<dbReference type="InterPro" id="IPR011009">
    <property type="entry name" value="Kinase-like_dom_sf"/>
</dbReference>
<gene>
    <name evidence="7" type="ORF">F2Q68_00008420</name>
</gene>
<evidence type="ECO:0000256" key="3">
    <source>
        <dbReference type="ARBA" id="ARBA00022729"/>
    </source>
</evidence>
<evidence type="ECO:0000256" key="5">
    <source>
        <dbReference type="ARBA" id="ARBA00023136"/>
    </source>
</evidence>
<evidence type="ECO:0000256" key="4">
    <source>
        <dbReference type="ARBA" id="ARBA00022989"/>
    </source>
</evidence>
<evidence type="ECO:0000256" key="2">
    <source>
        <dbReference type="ARBA" id="ARBA00022692"/>
    </source>
</evidence>
<keyword evidence="5" id="KW-0472">Membrane</keyword>
<dbReference type="EMBL" id="QGKW02000717">
    <property type="protein sequence ID" value="KAF2600453.1"/>
    <property type="molecule type" value="Genomic_DNA"/>
</dbReference>
<feature type="domain" description="Serine-threonine/tyrosine-protein kinase catalytic" evidence="6">
    <location>
        <begin position="63"/>
        <end position="111"/>
    </location>
</feature>
<dbReference type="GO" id="GO:0016020">
    <property type="term" value="C:membrane"/>
    <property type="evidence" value="ECO:0007669"/>
    <property type="project" value="UniProtKB-SubCell"/>
</dbReference>
<protein>
    <recommendedName>
        <fullName evidence="6">Serine-threonine/tyrosine-protein kinase catalytic domain-containing protein</fullName>
    </recommendedName>
</protein>
<keyword evidence="3" id="KW-0732">Signal</keyword>
<comment type="caution">
    <text evidence="7">The sequence shown here is derived from an EMBL/GenBank/DDBJ whole genome shotgun (WGS) entry which is preliminary data.</text>
</comment>
<keyword evidence="2" id="KW-0812">Transmembrane</keyword>
<reference evidence="7" key="1">
    <citation type="submission" date="2019-12" db="EMBL/GenBank/DDBJ databases">
        <title>Genome sequencing and annotation of Brassica cretica.</title>
        <authorList>
            <person name="Studholme D.J."/>
            <person name="Sarris P.F."/>
        </authorList>
    </citation>
    <scope>NUCLEOTIDE SEQUENCE</scope>
    <source>
        <strain evidence="7">PFS-001/15</strain>
        <tissue evidence="7">Leaf</tissue>
    </source>
</reference>
<evidence type="ECO:0000313" key="7">
    <source>
        <dbReference type="EMBL" id="KAF2600453.1"/>
    </source>
</evidence>
<dbReference type="PANTHER" id="PTHR47974">
    <property type="entry name" value="OS07G0415500 PROTEIN"/>
    <property type="match status" value="1"/>
</dbReference>
<proteinExistence type="predicted"/>
<dbReference type="SUPFAM" id="SSF56112">
    <property type="entry name" value="Protein kinase-like (PK-like)"/>
    <property type="match status" value="1"/>
</dbReference>
<evidence type="ECO:0000313" key="8">
    <source>
        <dbReference type="Proteomes" id="UP000712281"/>
    </source>
</evidence>
<dbReference type="AlphaFoldDB" id="A0A8S9L4D2"/>
<dbReference type="Pfam" id="PF07714">
    <property type="entry name" value="PK_Tyr_Ser-Thr"/>
    <property type="match status" value="1"/>
</dbReference>
<dbReference type="Gene3D" id="1.10.510.10">
    <property type="entry name" value="Transferase(Phosphotransferase) domain 1"/>
    <property type="match status" value="1"/>
</dbReference>
<organism evidence="7 8">
    <name type="scientific">Brassica cretica</name>
    <name type="common">Mustard</name>
    <dbReference type="NCBI Taxonomy" id="69181"/>
    <lineage>
        <taxon>Eukaryota</taxon>
        <taxon>Viridiplantae</taxon>
        <taxon>Streptophyta</taxon>
        <taxon>Embryophyta</taxon>
        <taxon>Tracheophyta</taxon>
        <taxon>Spermatophyta</taxon>
        <taxon>Magnoliopsida</taxon>
        <taxon>eudicotyledons</taxon>
        <taxon>Gunneridae</taxon>
        <taxon>Pentapetalae</taxon>
        <taxon>rosids</taxon>
        <taxon>malvids</taxon>
        <taxon>Brassicales</taxon>
        <taxon>Brassicaceae</taxon>
        <taxon>Brassiceae</taxon>
        <taxon>Brassica</taxon>
    </lineage>
</organism>
<keyword evidence="4" id="KW-1133">Transmembrane helix</keyword>
<evidence type="ECO:0000256" key="1">
    <source>
        <dbReference type="ARBA" id="ARBA00004167"/>
    </source>
</evidence>